<dbReference type="OrthoDB" id="4399984at2"/>
<keyword evidence="2" id="KW-1185">Reference proteome</keyword>
<comment type="caution">
    <text evidence="1">The sequence shown here is derived from an EMBL/GenBank/DDBJ whole genome shotgun (WGS) entry which is preliminary data.</text>
</comment>
<accession>A0A562B1A0</accession>
<organism evidence="1 2">
    <name type="scientific">Cupriavidus gilardii J11</name>
    <dbReference type="NCBI Taxonomy" id="936133"/>
    <lineage>
        <taxon>Bacteria</taxon>
        <taxon>Pseudomonadati</taxon>
        <taxon>Pseudomonadota</taxon>
        <taxon>Betaproteobacteria</taxon>
        <taxon>Burkholderiales</taxon>
        <taxon>Burkholderiaceae</taxon>
        <taxon>Cupriavidus</taxon>
    </lineage>
</organism>
<dbReference type="AlphaFoldDB" id="A0A562B1A0"/>
<dbReference type="Proteomes" id="UP000318141">
    <property type="component" value="Unassembled WGS sequence"/>
</dbReference>
<reference evidence="1 2" key="1">
    <citation type="submission" date="2019-07" db="EMBL/GenBank/DDBJ databases">
        <title>Genome sequencing of lignin-degrading bacterial isolates.</title>
        <authorList>
            <person name="Gladden J."/>
        </authorList>
    </citation>
    <scope>NUCLEOTIDE SEQUENCE [LARGE SCALE GENOMIC DNA]</scope>
    <source>
        <strain evidence="1 2">J11</strain>
    </source>
</reference>
<dbReference type="InterPro" id="IPR025368">
    <property type="entry name" value="DUF4272"/>
</dbReference>
<sequence>MQASVIRDHSLFQAERLGYSRTPPLPLIDCDLLQPRPQQDVEKRALALSVVVAISYGLDSASGRSWLEREGLYGALSAAEESFVEDAGSVGGSPFQAQVEGLGIFAWALGHAPTLQFDQALPSNLVTIYPDLRNEESSLRFITGCHLRSRNELVSMLDLAYCLHWCTVDAPARSPKIQLHVVTERRRALEWMLSKDDWETISLDT</sequence>
<dbReference type="Pfam" id="PF14094">
    <property type="entry name" value="DUF4272"/>
    <property type="match status" value="1"/>
</dbReference>
<protein>
    <submittedName>
        <fullName evidence="1">Uncharacterized protein DUF4272</fullName>
    </submittedName>
</protein>
<dbReference type="EMBL" id="VLJN01000066">
    <property type="protein sequence ID" value="TWG78955.1"/>
    <property type="molecule type" value="Genomic_DNA"/>
</dbReference>
<evidence type="ECO:0000313" key="1">
    <source>
        <dbReference type="EMBL" id="TWG78955.1"/>
    </source>
</evidence>
<name>A0A562B1A0_9BURK</name>
<proteinExistence type="predicted"/>
<evidence type="ECO:0000313" key="2">
    <source>
        <dbReference type="Proteomes" id="UP000318141"/>
    </source>
</evidence>
<gene>
    <name evidence="1" type="ORF">L602_000800000240</name>
</gene>